<evidence type="ECO:0000259" key="1">
    <source>
        <dbReference type="PROSITE" id="PS50853"/>
    </source>
</evidence>
<protein>
    <recommendedName>
        <fullName evidence="1">Fibronectin type-III domain-containing protein</fullName>
    </recommendedName>
</protein>
<proteinExistence type="predicted"/>
<dbReference type="InterPro" id="IPR003961">
    <property type="entry name" value="FN3_dom"/>
</dbReference>
<dbReference type="AlphaFoldDB" id="A0A6C0JG11"/>
<name>A0A6C0JG11_9ZZZZ</name>
<organism evidence="2">
    <name type="scientific">viral metagenome</name>
    <dbReference type="NCBI Taxonomy" id="1070528"/>
    <lineage>
        <taxon>unclassified sequences</taxon>
        <taxon>metagenomes</taxon>
        <taxon>organismal metagenomes</taxon>
    </lineage>
</organism>
<evidence type="ECO:0000313" key="2">
    <source>
        <dbReference type="EMBL" id="QHU04323.1"/>
    </source>
</evidence>
<dbReference type="CDD" id="cd00063">
    <property type="entry name" value="FN3"/>
    <property type="match status" value="1"/>
</dbReference>
<sequence length="308" mass="34695">MSYSNNYLPVPPRAWSRVNNKCTYDNSSNTNVNNSDSIYDPTIYYRAALINKGNILQYKKNTTQLTKNQRYSQIAKGLWTNRTKTWATQSATYTNPNTTSLKRVGYIEYPKNDITPGTPANPAGPYIPVDVLSDPFNCPNFNFKDGGTLVCGVYQNPCTGAVIDRTFQPKYYPTSDSDVPGPIQELYWDPKLQTWYPKQRVAMNNSTNKWPTNYKFFKSAIYPVAPVLSIVSSTVNSVTLSWTLQLNNCYPVTKFNIFVNNNLFKTIPYTTSYTDTLTGLTSSNGPYEIYIVGILSDNASSPSNTVIY</sequence>
<dbReference type="InterPro" id="IPR013783">
    <property type="entry name" value="Ig-like_fold"/>
</dbReference>
<dbReference type="PROSITE" id="PS50853">
    <property type="entry name" value="FN3"/>
    <property type="match status" value="1"/>
</dbReference>
<accession>A0A6C0JG11</accession>
<dbReference type="EMBL" id="MN740395">
    <property type="protein sequence ID" value="QHU04323.1"/>
    <property type="molecule type" value="Genomic_DNA"/>
</dbReference>
<dbReference type="Gene3D" id="2.60.40.10">
    <property type="entry name" value="Immunoglobulins"/>
    <property type="match status" value="1"/>
</dbReference>
<feature type="domain" description="Fibronectin type-III" evidence="1">
    <location>
        <begin position="223"/>
        <end position="308"/>
    </location>
</feature>
<reference evidence="2" key="1">
    <citation type="journal article" date="2020" name="Nature">
        <title>Giant virus diversity and host interactions through global metagenomics.</title>
        <authorList>
            <person name="Schulz F."/>
            <person name="Roux S."/>
            <person name="Paez-Espino D."/>
            <person name="Jungbluth S."/>
            <person name="Walsh D.A."/>
            <person name="Denef V.J."/>
            <person name="McMahon K.D."/>
            <person name="Konstantinidis K.T."/>
            <person name="Eloe-Fadrosh E.A."/>
            <person name="Kyrpides N.C."/>
            <person name="Woyke T."/>
        </authorList>
    </citation>
    <scope>NUCLEOTIDE SEQUENCE</scope>
    <source>
        <strain evidence="2">GVMAG-M-3300027708-39</strain>
    </source>
</reference>